<evidence type="ECO:0000256" key="1">
    <source>
        <dbReference type="SAM" id="Phobius"/>
    </source>
</evidence>
<feature type="transmembrane region" description="Helical" evidence="1">
    <location>
        <begin position="7"/>
        <end position="30"/>
    </location>
</feature>
<evidence type="ECO:0000313" key="2">
    <source>
        <dbReference type="EMBL" id="EHY66135.1"/>
    </source>
</evidence>
<dbReference type="Proteomes" id="UP000005622">
    <property type="component" value="Unassembled WGS sequence"/>
</dbReference>
<organism evidence="2">
    <name type="scientific">Nematocida ausubeli (strain ATCC PRA-371 / ERTm2)</name>
    <name type="common">Nematode killer fungus</name>
    <dbReference type="NCBI Taxonomy" id="1913371"/>
    <lineage>
        <taxon>Eukaryota</taxon>
        <taxon>Fungi</taxon>
        <taxon>Fungi incertae sedis</taxon>
        <taxon>Microsporidia</taxon>
        <taxon>Nematocida</taxon>
    </lineage>
</organism>
<name>H8ZB82_NEMA1</name>
<keyword evidence="1" id="KW-0472">Membrane</keyword>
<keyword evidence="1" id="KW-0812">Transmembrane</keyword>
<dbReference type="HOGENOM" id="CLU_1277930_0_0_1"/>
<dbReference type="AlphaFoldDB" id="H8ZB82"/>
<sequence length="216" mass="25224">MKYRRNALCINVLILQVGFICMFWSGLYIVQGAEIIRDALNRKKQSKPQVLHERKTSSSVRDIINAFEKSALLHNERSNKFSASTQAKKLYKSHIKIGQELDRVDNKKDNVELSKQLDVRSDKLHSFQQNKNIKPLTFAEQQALLANKRQDAILAKNVYLEEYKGVNSIYTKRDNATLIYLKELKAVQNIRNIIRQYYLLNCPAFQLENFQNMMKI</sequence>
<protein>
    <submittedName>
        <fullName evidence="2">Uncharacterized protein</fullName>
    </submittedName>
</protein>
<gene>
    <name evidence="2" type="ORF">NERG_00831</name>
</gene>
<keyword evidence="1" id="KW-1133">Transmembrane helix</keyword>
<reference evidence="2" key="1">
    <citation type="submission" date="2011-03" db="EMBL/GenBank/DDBJ databases">
        <title>The Genome Sequence of Nematocida sp1 strain ERTm2.</title>
        <authorList>
            <consortium name="The Broad Institute Genome Sequencing Platform"/>
            <consortium name="The Broad Institute Genome Sequencing Center for Infectious Disease"/>
            <person name="Cuomo C."/>
            <person name="Troemel E."/>
            <person name="Young S.K."/>
            <person name="Zeng Q."/>
            <person name="Gargeya S."/>
            <person name="Fitzgerald M."/>
            <person name="Haas B."/>
            <person name="Abouelleil A."/>
            <person name="Alvarado L."/>
            <person name="Arachchi H.M."/>
            <person name="Berlin A."/>
            <person name="Brown A."/>
            <person name="Chapman S.B."/>
            <person name="Chen Z."/>
            <person name="Dunbar C."/>
            <person name="Freedman E."/>
            <person name="Gearin G."/>
            <person name="Gellesch M."/>
            <person name="Goldberg J."/>
            <person name="Griggs A."/>
            <person name="Gujja S."/>
            <person name="Heilman E.R."/>
            <person name="Heiman D."/>
            <person name="Howarth C."/>
            <person name="Larson L."/>
            <person name="Lui A."/>
            <person name="MacDonald P.J.P."/>
            <person name="Mehta T."/>
            <person name="Montmayeur A."/>
            <person name="Murphy C."/>
            <person name="Neiman D."/>
            <person name="Pearson M."/>
            <person name="Priest M."/>
            <person name="Roberts A."/>
            <person name="Saif S."/>
            <person name="Shea T."/>
            <person name="Shenoy N."/>
            <person name="Sisk P."/>
            <person name="Stolte C."/>
            <person name="Sykes S."/>
            <person name="White J."/>
            <person name="Yandava C."/>
            <person name="Wortman J."/>
            <person name="Nusbaum C."/>
            <person name="Birren B."/>
        </authorList>
    </citation>
    <scope>NUCLEOTIDE SEQUENCE</scope>
    <source>
        <strain evidence="2">ERTm2</strain>
    </source>
</reference>
<accession>H8ZB82</accession>
<proteinExistence type="predicted"/>
<dbReference type="EMBL" id="JH604634">
    <property type="protein sequence ID" value="EHY66135.1"/>
    <property type="molecule type" value="Genomic_DNA"/>
</dbReference>